<dbReference type="Pfam" id="PF03478">
    <property type="entry name" value="Beta-prop_KIB1-4"/>
    <property type="match status" value="1"/>
</dbReference>
<dbReference type="InterPro" id="IPR051304">
    <property type="entry name" value="SCF_F-box_domain"/>
</dbReference>
<evidence type="ECO:0000313" key="2">
    <source>
        <dbReference type="EMBL" id="KAG7572331.1"/>
    </source>
</evidence>
<dbReference type="PANTHER" id="PTHR47123">
    <property type="entry name" value="F-BOX PROTEIN SKIP23"/>
    <property type="match status" value="1"/>
</dbReference>
<dbReference type="PANTHER" id="PTHR47123:SF24">
    <property type="entry name" value="LOW PROTEIN: F-BOX_KELCH-REPEAT PROTEIN"/>
    <property type="match status" value="1"/>
</dbReference>
<reference evidence="2 3" key="1">
    <citation type="submission" date="2020-12" db="EMBL/GenBank/DDBJ databases">
        <title>Concerted genomic and epigenomic changes stabilize Arabidopsis allopolyploids.</title>
        <authorList>
            <person name="Chen Z."/>
        </authorList>
    </citation>
    <scope>NUCLEOTIDE SEQUENCE [LARGE SCALE GENOMIC DNA]</scope>
    <source>
        <strain evidence="2">As9502</strain>
        <tissue evidence="2">Leaf</tissue>
    </source>
</reference>
<dbReference type="OrthoDB" id="600964at2759"/>
<dbReference type="InterPro" id="IPR005174">
    <property type="entry name" value="KIB1-4_b-propeller"/>
</dbReference>
<dbReference type="SMART" id="SM00256">
    <property type="entry name" value="FBOX"/>
    <property type="match status" value="1"/>
</dbReference>
<protein>
    <submittedName>
        <fullName evidence="2">F-box-like domain superfamily</fullName>
    </submittedName>
</protein>
<feature type="domain" description="F-box" evidence="1">
    <location>
        <begin position="26"/>
        <end position="67"/>
    </location>
</feature>
<evidence type="ECO:0000313" key="3">
    <source>
        <dbReference type="Proteomes" id="UP000694251"/>
    </source>
</evidence>
<keyword evidence="3" id="KW-1185">Reference proteome</keyword>
<evidence type="ECO:0000259" key="1">
    <source>
        <dbReference type="SMART" id="SM00256"/>
    </source>
</evidence>
<proteinExistence type="predicted"/>
<organism evidence="2 3">
    <name type="scientific">Arabidopsis suecica</name>
    <name type="common">Swedish thale-cress</name>
    <name type="synonym">Cardaminopsis suecica</name>
    <dbReference type="NCBI Taxonomy" id="45249"/>
    <lineage>
        <taxon>Eukaryota</taxon>
        <taxon>Viridiplantae</taxon>
        <taxon>Streptophyta</taxon>
        <taxon>Embryophyta</taxon>
        <taxon>Tracheophyta</taxon>
        <taxon>Spermatophyta</taxon>
        <taxon>Magnoliopsida</taxon>
        <taxon>eudicotyledons</taxon>
        <taxon>Gunneridae</taxon>
        <taxon>Pentapetalae</taxon>
        <taxon>rosids</taxon>
        <taxon>malvids</taxon>
        <taxon>Brassicales</taxon>
        <taxon>Brassicaceae</taxon>
        <taxon>Camelineae</taxon>
        <taxon>Arabidopsis</taxon>
    </lineage>
</organism>
<sequence>MSLSENMAKPARNKKISSIRPNWSQLPDELLNLIFKNLEDYCFDVLHARSVCRSWRSTFPFPCCLLRPSYSLPTFADFPIVIEDLCTLEKVPLFLFRLRAPAASTALLSEYFLGGIGRDESEDHMELPSPLQCSVRVKIPGSDPTLMNILDYQILPLGYQYRMIGWELNERKGYYRGVVFLPLNKKGEGREFVVLLNYSIVLLVLTSAEMRWKRLTNVPDYQCMELVTFRDRFYATFLTGEIVVIDPYSLEVTPLMPLQPLRSGNYLIPSGNDELFLVEKFNPIPDADILDFNRFTCRVNRLDEEAGTWVVVSDLGDRVLFLGRHLGNVCCSAEELPDGCGVSGNSILFTIELGNVTFAYKYGVHTGRVEDELNIWRFSREKRVTILSTSPVVALRLTCEADNLALNT</sequence>
<dbReference type="InterPro" id="IPR001810">
    <property type="entry name" value="F-box_dom"/>
</dbReference>
<dbReference type="AlphaFoldDB" id="A0A8T2AFL1"/>
<dbReference type="EMBL" id="JAEFBJ010000009">
    <property type="protein sequence ID" value="KAG7572331.1"/>
    <property type="molecule type" value="Genomic_DNA"/>
</dbReference>
<name>A0A8T2AFL1_ARASU</name>
<dbReference type="Pfam" id="PF12937">
    <property type="entry name" value="F-box-like"/>
    <property type="match status" value="1"/>
</dbReference>
<comment type="caution">
    <text evidence="2">The sequence shown here is derived from an EMBL/GenBank/DDBJ whole genome shotgun (WGS) entry which is preliminary data.</text>
</comment>
<dbReference type="Proteomes" id="UP000694251">
    <property type="component" value="Chromosome 9"/>
</dbReference>
<gene>
    <name evidence="2" type="ORF">ISN44_As09g007020</name>
</gene>
<accession>A0A8T2AFL1</accession>